<comment type="caution">
    <text evidence="1">The sequence shown here is derived from an EMBL/GenBank/DDBJ whole genome shotgun (WGS) entry which is preliminary data.</text>
</comment>
<dbReference type="InterPro" id="IPR026989">
    <property type="entry name" value="TnpV"/>
</dbReference>
<name>A0A318EQ06_9FIRM</name>
<accession>A0A318EQ06</accession>
<sequence>MEKTLFERAGIQYKEVDGLLYPVLQADEVDVTADVGKYGRMWMHLLYELDRMQYNKRLLDGTLIDTAILNNEYGYELLERRTKHYLEQLEAEQKHSTIAMWKCRVAAQLTAEEEIYASAEFAIKQQKANRLLQAKLKLEGREE</sequence>
<proteinExistence type="predicted"/>
<dbReference type="AlphaFoldDB" id="A0A318EQ06"/>
<reference evidence="1 2" key="1">
    <citation type="submission" date="2018-05" db="EMBL/GenBank/DDBJ databases">
        <title>Genomic Encyclopedia of Type Strains, Phase IV (KMG-IV): sequencing the most valuable type-strain genomes for metagenomic binning, comparative biology and taxonomic classification.</title>
        <authorList>
            <person name="Goeker M."/>
        </authorList>
    </citation>
    <scope>NUCLEOTIDE SEQUENCE [LARGE SCALE GENOMIC DNA]</scope>
    <source>
        <strain evidence="1 2">DSM 28816</strain>
    </source>
</reference>
<dbReference type="Pfam" id="PF14198">
    <property type="entry name" value="TnpV"/>
    <property type="match status" value="1"/>
</dbReference>
<dbReference type="RefSeq" id="WP_110290817.1">
    <property type="nucleotide sequence ID" value="NZ_QICS01000003.1"/>
</dbReference>
<gene>
    <name evidence="1" type="ORF">C8E03_103232</name>
</gene>
<evidence type="ECO:0000313" key="2">
    <source>
        <dbReference type="Proteomes" id="UP000247523"/>
    </source>
</evidence>
<dbReference type="EMBL" id="QICS01000003">
    <property type="protein sequence ID" value="PXV91674.1"/>
    <property type="molecule type" value="Genomic_DNA"/>
</dbReference>
<protein>
    <submittedName>
        <fullName evidence="1">Transposon-encoded protein TnpV</fullName>
    </submittedName>
</protein>
<evidence type="ECO:0000313" key="1">
    <source>
        <dbReference type="EMBL" id="PXV91674.1"/>
    </source>
</evidence>
<dbReference type="Proteomes" id="UP000247523">
    <property type="component" value="Unassembled WGS sequence"/>
</dbReference>
<organism evidence="1 2">
    <name type="scientific">Lachnotalea glycerini</name>
    <dbReference type="NCBI Taxonomy" id="1763509"/>
    <lineage>
        <taxon>Bacteria</taxon>
        <taxon>Bacillati</taxon>
        <taxon>Bacillota</taxon>
        <taxon>Clostridia</taxon>
        <taxon>Lachnospirales</taxon>
        <taxon>Lachnospiraceae</taxon>
        <taxon>Lachnotalea</taxon>
    </lineage>
</organism>